<dbReference type="EC" id="3.4.19.13" evidence="12"/>
<feature type="binding site" evidence="11">
    <location>
        <begin position="429"/>
        <end position="431"/>
    </location>
    <ligand>
        <name>L-glutamate</name>
        <dbReference type="ChEBI" id="CHEBI:29985"/>
    </ligand>
</feature>
<dbReference type="GO" id="GO:0006751">
    <property type="term" value="P:glutathione catabolic process"/>
    <property type="evidence" value="ECO:0007669"/>
    <property type="project" value="UniProtKB-UniRule"/>
</dbReference>
<feature type="binding site" evidence="11">
    <location>
        <position position="453"/>
    </location>
    <ligand>
        <name>L-glutamate</name>
        <dbReference type="ChEBI" id="CHEBI:29985"/>
    </ligand>
</feature>
<feature type="transmembrane region" description="Helical" evidence="13">
    <location>
        <begin position="24"/>
        <end position="43"/>
    </location>
</feature>
<feature type="transmembrane region" description="Helical" evidence="13">
    <location>
        <begin position="101"/>
        <end position="127"/>
    </location>
</feature>
<evidence type="ECO:0000256" key="1">
    <source>
        <dbReference type="ARBA" id="ARBA00001049"/>
    </source>
</evidence>
<evidence type="ECO:0000313" key="16">
    <source>
        <dbReference type="Proteomes" id="UP000289340"/>
    </source>
</evidence>
<dbReference type="NCBIfam" id="TIGR00066">
    <property type="entry name" value="g_glut_trans"/>
    <property type="match status" value="1"/>
</dbReference>
<name>A0A0B2P6L1_GLYSO</name>
<dbReference type="Gene3D" id="1.10.246.130">
    <property type="match status" value="1"/>
</dbReference>
<keyword evidence="13" id="KW-0812">Transmembrane</keyword>
<accession>A0A0B2P6L1</accession>
<dbReference type="SUPFAM" id="SSF56235">
    <property type="entry name" value="N-terminal nucleophile aminohydrolases (Ntn hydrolases)"/>
    <property type="match status" value="1"/>
</dbReference>
<keyword evidence="5 12" id="KW-0808">Transferase</keyword>
<evidence type="ECO:0000256" key="4">
    <source>
        <dbReference type="ARBA" id="ARBA00009381"/>
    </source>
</evidence>
<dbReference type="GO" id="GO:0005886">
    <property type="term" value="C:plasma membrane"/>
    <property type="evidence" value="ECO:0007669"/>
    <property type="project" value="TreeGrafter"/>
</dbReference>
<keyword evidence="6 12" id="KW-0378">Hydrolase</keyword>
<dbReference type="FunFam" id="1.10.246.130:FF:000001">
    <property type="entry name" value="Gamma-glutamyltransferase 5 isoform 1"/>
    <property type="match status" value="1"/>
</dbReference>
<evidence type="ECO:0000256" key="12">
    <source>
        <dbReference type="RuleBase" id="RU368068"/>
    </source>
</evidence>
<evidence type="ECO:0000313" key="15">
    <source>
        <dbReference type="EMBL" id="RZC27820.1"/>
    </source>
</evidence>
<keyword evidence="8 12" id="KW-0012">Acyltransferase</keyword>
<evidence type="ECO:0000256" key="11">
    <source>
        <dbReference type="PIRSR" id="PIRSR600101-2"/>
    </source>
</evidence>
<protein>
    <recommendedName>
        <fullName evidence="12">Glutathione hydrolase</fullName>
        <ecNumber evidence="12">2.3.2.2</ecNumber>
        <ecNumber evidence="12">3.4.19.13</ecNumber>
    </recommendedName>
    <alternativeName>
        <fullName evidence="12">Gamma-glutamyltransferase</fullName>
    </alternativeName>
    <alternativeName>
        <fullName evidence="12">Gamma-glutamyltranspeptidase</fullName>
    </alternativeName>
</protein>
<dbReference type="AlphaFoldDB" id="A0A0B2P6L1"/>
<proteinExistence type="inferred from homology"/>
<dbReference type="GO" id="GO:0103068">
    <property type="term" value="F:leukotriene C4 gamma-glutamyl transferase activity"/>
    <property type="evidence" value="ECO:0007669"/>
    <property type="project" value="UniProtKB-EC"/>
</dbReference>
<evidence type="ECO:0000256" key="10">
    <source>
        <dbReference type="PIRSR" id="PIRSR600101-1"/>
    </source>
</evidence>
<dbReference type="FunFam" id="3.60.20.40:FF:000004">
    <property type="entry name" value="Glutathione hydrolase 1"/>
    <property type="match status" value="1"/>
</dbReference>
<dbReference type="Gene3D" id="3.60.20.40">
    <property type="match status" value="1"/>
</dbReference>
<comment type="similarity">
    <text evidence="4">Belongs to the gamma-glutamyltransferase family.</text>
</comment>
<feature type="binding site" evidence="11">
    <location>
        <begin position="481"/>
        <end position="482"/>
    </location>
    <ligand>
        <name>L-glutamate</name>
        <dbReference type="ChEBI" id="CHEBI:29985"/>
    </ligand>
</feature>
<evidence type="ECO:0000256" key="7">
    <source>
        <dbReference type="ARBA" id="ARBA00023180"/>
    </source>
</evidence>
<evidence type="ECO:0000313" key="14">
    <source>
        <dbReference type="EMBL" id="KHN03219.1"/>
    </source>
</evidence>
<dbReference type="Pfam" id="PF01019">
    <property type="entry name" value="G_glu_transpept"/>
    <property type="match status" value="1"/>
</dbReference>
<keyword evidence="16" id="KW-1185">Reference proteome</keyword>
<dbReference type="Proteomes" id="UP000053555">
    <property type="component" value="Unassembled WGS sequence"/>
</dbReference>
<feature type="binding site" evidence="11">
    <location>
        <position position="503"/>
    </location>
    <ligand>
        <name>L-glutamate</name>
        <dbReference type="ChEBI" id="CHEBI:29985"/>
    </ligand>
</feature>
<comment type="catalytic activity">
    <reaction evidence="1 12">
        <text>an S-substituted glutathione + H2O = an S-substituted L-cysteinylglycine + L-glutamate</text>
        <dbReference type="Rhea" id="RHEA:59468"/>
        <dbReference type="ChEBI" id="CHEBI:15377"/>
        <dbReference type="ChEBI" id="CHEBI:29985"/>
        <dbReference type="ChEBI" id="CHEBI:90779"/>
        <dbReference type="ChEBI" id="CHEBI:143103"/>
        <dbReference type="EC" id="3.4.19.13"/>
    </reaction>
</comment>
<dbReference type="GO" id="GO:0016756">
    <property type="term" value="F:glutathione gamma-glutamylcysteinyltransferase activity"/>
    <property type="evidence" value="ECO:0007669"/>
    <property type="project" value="UniProtKB-ARBA"/>
</dbReference>
<keyword evidence="13" id="KW-1133">Transmembrane helix</keyword>
<dbReference type="PANTHER" id="PTHR11686:SF9">
    <property type="entry name" value="RE13973P"/>
    <property type="match status" value="1"/>
</dbReference>
<comment type="function">
    <text evidence="12">Cleaves the gamma-glutamyl peptide bond of glutathione and glutathione conjugates.</text>
</comment>
<feature type="active site" description="Nucleophile" evidence="10">
    <location>
        <position position="411"/>
    </location>
</feature>
<evidence type="ECO:0000256" key="13">
    <source>
        <dbReference type="SAM" id="Phobius"/>
    </source>
</evidence>
<evidence type="ECO:0000256" key="3">
    <source>
        <dbReference type="ARBA" id="ARBA00005115"/>
    </source>
</evidence>
<comment type="catalytic activity">
    <reaction evidence="9 12">
        <text>an N-terminal (5-L-glutamyl)-[peptide] + an alpha-amino acid = 5-L-glutamyl amino acid + an N-terminal L-alpha-aminoacyl-[peptide]</text>
        <dbReference type="Rhea" id="RHEA:23904"/>
        <dbReference type="Rhea" id="RHEA-COMP:9780"/>
        <dbReference type="Rhea" id="RHEA-COMP:9795"/>
        <dbReference type="ChEBI" id="CHEBI:77644"/>
        <dbReference type="ChEBI" id="CHEBI:78597"/>
        <dbReference type="ChEBI" id="CHEBI:78599"/>
        <dbReference type="ChEBI" id="CHEBI:78608"/>
        <dbReference type="EC" id="2.3.2.2"/>
    </reaction>
</comment>
<evidence type="ECO:0000256" key="9">
    <source>
        <dbReference type="ARBA" id="ARBA00047417"/>
    </source>
</evidence>
<keyword evidence="13" id="KW-0472">Membrane</keyword>
<dbReference type="Proteomes" id="UP000289340">
    <property type="component" value="Chromosome 1"/>
</dbReference>
<gene>
    <name evidence="15" type="ORF">D0Y65_000055</name>
    <name evidence="14" type="ORF">glysoja_048494</name>
</gene>
<dbReference type="UniPathway" id="UPA00204"/>
<comment type="pathway">
    <text evidence="3 12">Sulfur metabolism; glutathione metabolism.</text>
</comment>
<sequence length="626" mass="67547">MWSPQNNIMDSPLLSQNHVLPNKHTWKMILCAIVAITIVGLVVRGNTSYGILSRAEKYNDGIATNQGDIVESEVGVVATDDSRCSTIGVSMLRQGGHAVDAAVAAALCIGVVFSASSGIGGGAFMVVRSSSTSQTEAFDMRETAPLAASQNIYQNNPKDKTLGPLSMGVPGELAGLHAAWLKHGRLPWKTLFQPAIELAENGFVVTPTLGEYMAGDANKILDDPGLRKLYAPNGTLLKAGDVCRNVELGRTLEVVAEQGPQAFYNGTIGENLVKDVRDAGGILMMEDLRNYKLEVTDATTVNVMGYTVYGMPPPSSGTLALSLVLNILDSYGGPDAARGNLGLHRLIEALKHMLAVRMNLGDPNFVNIDDTIYKMLSPSFAKDIQHMIFDNTTFPPEYYMNRWSQLRDHGTSHMCIVDADRNAVSLTTTVNNHFGAGFRSTSTGILVNNEMDDFSTPTDISPDKLPPAPANFIEPNKRPLSSMTPLIITKDDQLVGVLGGSGGMNIIAAVVQVFLNHFILGMKPLDAVVSPRIYHKLMPNVVRYENLTAHNGDHIELSKESRLFLEERGHQLSGSEALAVTQLIVQTLKTPMNMNRKVGENTKSLTKHGTLTAVSDPRKGGCPAAV</sequence>
<dbReference type="MEROPS" id="T03.A01"/>
<keyword evidence="7" id="KW-0325">Glycoprotein</keyword>
<reference evidence="14" key="1">
    <citation type="submission" date="2014-07" db="EMBL/GenBank/DDBJ databases">
        <title>Identification of a novel salt tolerance gene in wild soybean by whole-genome sequencing.</title>
        <authorList>
            <person name="Lam H.-M."/>
            <person name="Qi X."/>
            <person name="Li M.-W."/>
            <person name="Liu X."/>
            <person name="Xie M."/>
            <person name="Ni M."/>
            <person name="Xu X."/>
        </authorList>
    </citation>
    <scope>NUCLEOTIDE SEQUENCE [LARGE SCALE GENOMIC DNA]</scope>
    <source>
        <tissue evidence="14">Root</tissue>
    </source>
</reference>
<reference evidence="15 16" key="2">
    <citation type="submission" date="2018-09" db="EMBL/GenBank/DDBJ databases">
        <title>A high-quality reference genome of wild soybean provides a powerful tool to mine soybean genomes.</title>
        <authorList>
            <person name="Xie M."/>
            <person name="Chung C.Y.L."/>
            <person name="Li M.-W."/>
            <person name="Wong F.-L."/>
            <person name="Chan T.-F."/>
            <person name="Lam H.-M."/>
        </authorList>
    </citation>
    <scope>NUCLEOTIDE SEQUENCE [LARGE SCALE GENOMIC DNA]</scope>
    <source>
        <strain evidence="16">cv. W05</strain>
        <tissue evidence="15">Hypocotyl of etiolated seedlings</tissue>
    </source>
</reference>
<dbReference type="EMBL" id="KN669837">
    <property type="protein sequence ID" value="KHN03219.1"/>
    <property type="molecule type" value="Genomic_DNA"/>
</dbReference>
<dbReference type="Gramene" id="XM_028370576.1">
    <property type="protein sequence ID" value="XP_028226377.1"/>
    <property type="gene ID" value="LOC114407468"/>
</dbReference>
<comment type="catalytic activity">
    <reaction evidence="2 12">
        <text>glutathione + H2O = L-cysteinylglycine + L-glutamate</text>
        <dbReference type="Rhea" id="RHEA:28807"/>
        <dbReference type="ChEBI" id="CHEBI:15377"/>
        <dbReference type="ChEBI" id="CHEBI:29985"/>
        <dbReference type="ChEBI" id="CHEBI:57925"/>
        <dbReference type="ChEBI" id="CHEBI:61694"/>
        <dbReference type="EC" id="3.4.19.13"/>
    </reaction>
</comment>
<dbReference type="PRINTS" id="PR01210">
    <property type="entry name" value="GGTRANSPTASE"/>
</dbReference>
<dbReference type="InterPro" id="IPR043137">
    <property type="entry name" value="GGT_ssub_C"/>
</dbReference>
<organism evidence="14">
    <name type="scientific">Glycine soja</name>
    <name type="common">Wild soybean</name>
    <dbReference type="NCBI Taxonomy" id="3848"/>
    <lineage>
        <taxon>Eukaryota</taxon>
        <taxon>Viridiplantae</taxon>
        <taxon>Streptophyta</taxon>
        <taxon>Embryophyta</taxon>
        <taxon>Tracheophyta</taxon>
        <taxon>Spermatophyta</taxon>
        <taxon>Magnoliopsida</taxon>
        <taxon>eudicotyledons</taxon>
        <taxon>Gunneridae</taxon>
        <taxon>Pentapetalae</taxon>
        <taxon>rosids</taxon>
        <taxon>fabids</taxon>
        <taxon>Fabales</taxon>
        <taxon>Fabaceae</taxon>
        <taxon>Papilionoideae</taxon>
        <taxon>50 kb inversion clade</taxon>
        <taxon>NPAAA clade</taxon>
        <taxon>indigoferoid/millettioid clade</taxon>
        <taxon>Phaseoleae</taxon>
        <taxon>Glycine</taxon>
        <taxon>Glycine subgen. Soja</taxon>
    </lineage>
</organism>
<dbReference type="InterPro" id="IPR000101">
    <property type="entry name" value="GGT_peptidase"/>
</dbReference>
<evidence type="ECO:0000256" key="2">
    <source>
        <dbReference type="ARBA" id="ARBA00001089"/>
    </source>
</evidence>
<dbReference type="InterPro" id="IPR029055">
    <property type="entry name" value="Ntn_hydrolases_N"/>
</dbReference>
<evidence type="ECO:0000256" key="5">
    <source>
        <dbReference type="ARBA" id="ARBA00022679"/>
    </source>
</evidence>
<dbReference type="GO" id="GO:0036374">
    <property type="term" value="F:glutathione hydrolase activity"/>
    <property type="evidence" value="ECO:0007669"/>
    <property type="project" value="UniProtKB-UniRule"/>
</dbReference>
<evidence type="ECO:0000256" key="6">
    <source>
        <dbReference type="ARBA" id="ARBA00022801"/>
    </source>
</evidence>
<evidence type="ECO:0000256" key="8">
    <source>
        <dbReference type="ARBA" id="ARBA00023315"/>
    </source>
</evidence>
<feature type="binding site" evidence="11">
    <location>
        <position position="141"/>
    </location>
    <ligand>
        <name>L-glutamate</name>
        <dbReference type="ChEBI" id="CHEBI:29985"/>
    </ligand>
</feature>
<dbReference type="InterPro" id="IPR043138">
    <property type="entry name" value="GGT_lsub"/>
</dbReference>
<dbReference type="EC" id="2.3.2.2" evidence="12"/>
<dbReference type="EMBL" id="QZWG01000001">
    <property type="protein sequence ID" value="RZC27820.1"/>
    <property type="molecule type" value="Genomic_DNA"/>
</dbReference>
<dbReference type="PANTHER" id="PTHR11686">
    <property type="entry name" value="GAMMA GLUTAMYL TRANSPEPTIDASE"/>
    <property type="match status" value="1"/>
</dbReference>